<dbReference type="Proteomes" id="UP000828390">
    <property type="component" value="Unassembled WGS sequence"/>
</dbReference>
<proteinExistence type="predicted"/>
<comment type="caution">
    <text evidence="1">The sequence shown here is derived from an EMBL/GenBank/DDBJ whole genome shotgun (WGS) entry which is preliminary data.</text>
</comment>
<organism evidence="1 2">
    <name type="scientific">Dreissena polymorpha</name>
    <name type="common">Zebra mussel</name>
    <name type="synonym">Mytilus polymorpha</name>
    <dbReference type="NCBI Taxonomy" id="45954"/>
    <lineage>
        <taxon>Eukaryota</taxon>
        <taxon>Metazoa</taxon>
        <taxon>Spiralia</taxon>
        <taxon>Lophotrochozoa</taxon>
        <taxon>Mollusca</taxon>
        <taxon>Bivalvia</taxon>
        <taxon>Autobranchia</taxon>
        <taxon>Heteroconchia</taxon>
        <taxon>Euheterodonta</taxon>
        <taxon>Imparidentia</taxon>
        <taxon>Neoheterodontei</taxon>
        <taxon>Myida</taxon>
        <taxon>Dreissenoidea</taxon>
        <taxon>Dreissenidae</taxon>
        <taxon>Dreissena</taxon>
    </lineage>
</organism>
<reference evidence="1" key="1">
    <citation type="journal article" date="2019" name="bioRxiv">
        <title>The Genome of the Zebra Mussel, Dreissena polymorpha: A Resource for Invasive Species Research.</title>
        <authorList>
            <person name="McCartney M.A."/>
            <person name="Auch B."/>
            <person name="Kono T."/>
            <person name="Mallez S."/>
            <person name="Zhang Y."/>
            <person name="Obille A."/>
            <person name="Becker A."/>
            <person name="Abrahante J.E."/>
            <person name="Garbe J."/>
            <person name="Badalamenti J.P."/>
            <person name="Herman A."/>
            <person name="Mangelson H."/>
            <person name="Liachko I."/>
            <person name="Sullivan S."/>
            <person name="Sone E.D."/>
            <person name="Koren S."/>
            <person name="Silverstein K.A.T."/>
            <person name="Beckman K.B."/>
            <person name="Gohl D.M."/>
        </authorList>
    </citation>
    <scope>NUCLEOTIDE SEQUENCE</scope>
    <source>
        <strain evidence="1">Duluth1</strain>
        <tissue evidence="1">Whole animal</tissue>
    </source>
</reference>
<sequence>MMTSRRCYKSSPPLWVENNEKDKLFNCLVRLFQEKQWGFTQEQADTTGKMVVGKLVNCLWYFDPFWDRLKTRGITPPDVFQPFTGCRRLKEQKKKIPQLNTVELQENIESISDILMLPWIENPSSAGLKKIMDLLITDLSKYHKFMTGMQKCSNNNHQSPEPIRNFNDSWTLVTVTK</sequence>
<protein>
    <submittedName>
        <fullName evidence="1">Uncharacterized protein</fullName>
    </submittedName>
</protein>
<evidence type="ECO:0000313" key="2">
    <source>
        <dbReference type="Proteomes" id="UP000828390"/>
    </source>
</evidence>
<dbReference type="AlphaFoldDB" id="A0A9D4HJX1"/>
<dbReference type="EMBL" id="JAIWYP010000013">
    <property type="protein sequence ID" value="KAH3721322.1"/>
    <property type="molecule type" value="Genomic_DNA"/>
</dbReference>
<keyword evidence="2" id="KW-1185">Reference proteome</keyword>
<accession>A0A9D4HJX1</accession>
<reference evidence="1" key="2">
    <citation type="submission" date="2020-11" db="EMBL/GenBank/DDBJ databases">
        <authorList>
            <person name="McCartney M.A."/>
            <person name="Auch B."/>
            <person name="Kono T."/>
            <person name="Mallez S."/>
            <person name="Becker A."/>
            <person name="Gohl D.M."/>
            <person name="Silverstein K.A.T."/>
            <person name="Koren S."/>
            <person name="Bechman K.B."/>
            <person name="Herman A."/>
            <person name="Abrahante J.E."/>
            <person name="Garbe J."/>
        </authorList>
    </citation>
    <scope>NUCLEOTIDE SEQUENCE</scope>
    <source>
        <strain evidence="1">Duluth1</strain>
        <tissue evidence="1">Whole animal</tissue>
    </source>
</reference>
<evidence type="ECO:0000313" key="1">
    <source>
        <dbReference type="EMBL" id="KAH3721322.1"/>
    </source>
</evidence>
<gene>
    <name evidence="1" type="ORF">DPMN_064243</name>
</gene>
<name>A0A9D4HJX1_DREPO</name>